<dbReference type="EMBL" id="CVRY01000005">
    <property type="protein sequence ID" value="CRL63958.1"/>
    <property type="molecule type" value="Genomic_DNA"/>
</dbReference>
<dbReference type="RefSeq" id="WP_049217573.1">
    <property type="nucleotide sequence ID" value="NZ_CVRY01000002.1"/>
</dbReference>
<reference evidence="2" key="2">
    <citation type="submission" date="2015-06" db="EMBL/GenBank/DDBJ databases">
        <authorList>
            <person name="Urmite Genomes Urmite Genomes"/>
        </authorList>
    </citation>
    <scope>NUCLEOTIDE SEQUENCE [LARGE SCALE GENOMIC DNA]</scope>
    <source>
        <strain evidence="2">CSUR P1867</strain>
    </source>
</reference>
<accession>A0A0G4QDI2</accession>
<organism evidence="2 3">
    <name type="scientific">Proteus penneri</name>
    <dbReference type="NCBI Taxonomy" id="102862"/>
    <lineage>
        <taxon>Bacteria</taxon>
        <taxon>Pseudomonadati</taxon>
        <taxon>Pseudomonadota</taxon>
        <taxon>Gammaproteobacteria</taxon>
        <taxon>Enterobacterales</taxon>
        <taxon>Morganellaceae</taxon>
        <taxon>Proteus</taxon>
    </lineage>
</organism>
<sequence>MNPLGAGELNKRISLSHYVTERDDLGSEKVVSKKVAEVWAKAESMSNRKIRTADQDQVIETYHFTIRPRSDVDMGWLVGYQGRLFTVRAVDRNQADRTIITTEANIQHDRS</sequence>
<dbReference type="Gene3D" id="2.40.10.270">
    <property type="entry name" value="Bacteriophage SPP1 head-tail adaptor protein"/>
    <property type="match status" value="1"/>
</dbReference>
<dbReference type="NCBIfam" id="TIGR01563">
    <property type="entry name" value="gp16_SPP1"/>
    <property type="match status" value="1"/>
</dbReference>
<protein>
    <submittedName>
        <fullName evidence="2">Phage head-tail joining protein</fullName>
    </submittedName>
</protein>
<dbReference type="InterPro" id="IPR008767">
    <property type="entry name" value="Phage_SPP1_head-tail_adaptor"/>
</dbReference>
<dbReference type="EMBL" id="CVRY01000002">
    <property type="protein sequence ID" value="CRL60118.1"/>
    <property type="molecule type" value="Genomic_DNA"/>
</dbReference>
<dbReference type="Pfam" id="PF05521">
    <property type="entry name" value="Phage_HCP"/>
    <property type="match status" value="1"/>
</dbReference>
<gene>
    <name evidence="1" type="ORF">BN1804_00760</name>
    <name evidence="2" type="ORF">BN1804_02761</name>
</gene>
<evidence type="ECO:0000313" key="3">
    <source>
        <dbReference type="Proteomes" id="UP000183920"/>
    </source>
</evidence>
<evidence type="ECO:0000313" key="2">
    <source>
        <dbReference type="EMBL" id="CRL63958.1"/>
    </source>
</evidence>
<name>A0A0G4QDI2_9GAMM</name>
<evidence type="ECO:0000313" key="1">
    <source>
        <dbReference type="EMBL" id="CRL60118.1"/>
    </source>
</evidence>
<reference evidence="3" key="1">
    <citation type="submission" date="2015-06" db="EMBL/GenBank/DDBJ databases">
        <authorList>
            <person name="Urmite Genomes"/>
        </authorList>
    </citation>
    <scope>NUCLEOTIDE SEQUENCE [LARGE SCALE GENOMIC DNA]</scope>
    <source>
        <strain evidence="3">CSUR P1867</strain>
    </source>
</reference>
<dbReference type="Proteomes" id="UP000183920">
    <property type="component" value="Unassembled WGS sequence"/>
</dbReference>
<proteinExistence type="predicted"/>
<dbReference type="InterPro" id="IPR038666">
    <property type="entry name" value="SSP1_head-tail_sf"/>
</dbReference>
<dbReference type="AlphaFoldDB" id="A0A0G4QDI2"/>